<feature type="compositionally biased region" description="Polar residues" evidence="2">
    <location>
        <begin position="11"/>
        <end position="20"/>
    </location>
</feature>
<feature type="region of interest" description="Disordered" evidence="2">
    <location>
        <begin position="1"/>
        <end position="20"/>
    </location>
</feature>
<gene>
    <name evidence="3" type="ORF">Raf01_24390</name>
</gene>
<evidence type="ECO:0000256" key="2">
    <source>
        <dbReference type="SAM" id="MobiDB-lite"/>
    </source>
</evidence>
<organism evidence="3 4">
    <name type="scientific">Rugosimonospora africana</name>
    <dbReference type="NCBI Taxonomy" id="556532"/>
    <lineage>
        <taxon>Bacteria</taxon>
        <taxon>Bacillati</taxon>
        <taxon>Actinomycetota</taxon>
        <taxon>Actinomycetes</taxon>
        <taxon>Micromonosporales</taxon>
        <taxon>Micromonosporaceae</taxon>
        <taxon>Rugosimonospora</taxon>
    </lineage>
</organism>
<comment type="caution">
    <text evidence="3">The sequence shown here is derived from an EMBL/GenBank/DDBJ whole genome shotgun (WGS) entry which is preliminary data.</text>
</comment>
<accession>A0A8J3QQ74</accession>
<protein>
    <submittedName>
        <fullName evidence="3">CoA transferase</fullName>
    </submittedName>
</protein>
<evidence type="ECO:0000313" key="4">
    <source>
        <dbReference type="Proteomes" id="UP000642748"/>
    </source>
</evidence>
<dbReference type="InterPro" id="IPR050483">
    <property type="entry name" value="CoA-transferase_III_domain"/>
</dbReference>
<dbReference type="SUPFAM" id="SSF89796">
    <property type="entry name" value="CoA-transferase family III (CaiB/BaiF)"/>
    <property type="match status" value="1"/>
</dbReference>
<keyword evidence="1 3" id="KW-0808">Transferase</keyword>
<name>A0A8J3QQ74_9ACTN</name>
<proteinExistence type="predicted"/>
<dbReference type="PANTHER" id="PTHR48207:SF4">
    <property type="entry name" value="BLL6097 PROTEIN"/>
    <property type="match status" value="1"/>
</dbReference>
<evidence type="ECO:0000256" key="1">
    <source>
        <dbReference type="ARBA" id="ARBA00022679"/>
    </source>
</evidence>
<dbReference type="Pfam" id="PF02515">
    <property type="entry name" value="CoA_transf_3"/>
    <property type="match status" value="1"/>
</dbReference>
<dbReference type="Gene3D" id="3.40.50.10540">
    <property type="entry name" value="Crotonobetainyl-coa:carnitine coa-transferase, domain 1"/>
    <property type="match status" value="1"/>
</dbReference>
<evidence type="ECO:0000313" key="3">
    <source>
        <dbReference type="EMBL" id="GIH14267.1"/>
    </source>
</evidence>
<dbReference type="InterPro" id="IPR023606">
    <property type="entry name" value="CoA-Trfase_III_dom_1_sf"/>
</dbReference>
<reference evidence="3" key="1">
    <citation type="submission" date="2021-01" db="EMBL/GenBank/DDBJ databases">
        <title>Whole genome shotgun sequence of Rugosimonospora africana NBRC 104875.</title>
        <authorList>
            <person name="Komaki H."/>
            <person name="Tamura T."/>
        </authorList>
    </citation>
    <scope>NUCLEOTIDE SEQUENCE</scope>
    <source>
        <strain evidence="3">NBRC 104875</strain>
    </source>
</reference>
<dbReference type="EMBL" id="BONZ01000022">
    <property type="protein sequence ID" value="GIH14267.1"/>
    <property type="molecule type" value="Genomic_DNA"/>
</dbReference>
<dbReference type="InterPro" id="IPR044855">
    <property type="entry name" value="CoA-Trfase_III_dom3_sf"/>
</dbReference>
<dbReference type="Gene3D" id="3.30.1540.10">
    <property type="entry name" value="formyl-coa transferase, domain 3"/>
    <property type="match status" value="1"/>
</dbReference>
<dbReference type="Proteomes" id="UP000642748">
    <property type="component" value="Unassembled WGS sequence"/>
</dbReference>
<dbReference type="InterPro" id="IPR003673">
    <property type="entry name" value="CoA-Trfase_fam_III"/>
</dbReference>
<sequence length="414" mass="44189">MRAGTAAIAHSTGTTRQKGSTSMADALEGIRVLDFSQMMLGPYATQLLGDLGADVIKIERPGAGEWERGLEMMGDLVAGESAAFLAMNRNKRSVAVDLKDPVARDALLRLAATCDVVVENFRPGVMARLGLGYEHVRALRPDIIYCSGSGWGQDTPAARDNRPGQDLLIQAASGLAYHTGRVGEAPTFAGTSIVDASTALTLATGILAALVARERQGIGQWVQVDLFSTAMAVQCQEISAIVNQHAEPPRSAAGIPSPWLSAPAGMYRTADGWLAVAMAPLDRVAELTGDAELSTLDAWRDRDEAKRRLDAVFVRRTTEEWLSVLLPGGLWAAPARTVSEAVDELRAQQSPMVTTVEHPAAGTVELIGCPITFSETPWRLRLPPPLVGQHTEEVLSEVLSPDELSALGGDRVQL</sequence>
<dbReference type="PANTHER" id="PTHR48207">
    <property type="entry name" value="SUCCINATE--HYDROXYMETHYLGLUTARATE COA-TRANSFERASE"/>
    <property type="match status" value="1"/>
</dbReference>
<dbReference type="GO" id="GO:0008410">
    <property type="term" value="F:CoA-transferase activity"/>
    <property type="evidence" value="ECO:0007669"/>
    <property type="project" value="TreeGrafter"/>
</dbReference>
<keyword evidence="4" id="KW-1185">Reference proteome</keyword>
<dbReference type="AlphaFoldDB" id="A0A8J3QQ74"/>